<keyword evidence="7" id="KW-1185">Reference proteome</keyword>
<protein>
    <submittedName>
        <fullName evidence="6">OmpA family protein</fullName>
    </submittedName>
</protein>
<sequence>MNIVYKTAGKIALSAIACTLFLQTQAQDKRIVQANAYYASGDYYTAAQLYEQFLKPGPKEKSKADFPLNAKRNSQGSGMGKGVTKNDIIYKQAESFRLANYFPQAAERYKTVAEQEPSKYNDAWYWYAVCQRSLGKYDDAEESVNRFLSNVTANDPLKAAAENELQTLKYIKAQLVRPDTVMYTLNKTTLANETGKGVFAAVHLGGNQFLITSTETDTAATAGVNPYHSRVFAATLENNEFKVGESVSLPTSEVAINQGAASVSADGNRIYFTQWKNSNSRKSSAIYLVTKQAEGWSAPVALTSVNADGYSSKQPYVSTDGKYLFFSSDRPGGAGGFDIWYAPLQADGTTGEAVNTGAVINTAADEQAPFYHSYSSILVFSSNGKQGMGGFDLYTSKGWETAWKPAENMGHPVNSIRDDVYYHTNDKTSVLKNAVFSSDRGSECCLETYTVSKAPKKKIITGLVIDKKDNQPVSGVTVLVNAGGKQLKATTDASGRYTVEVDTDVTGNVTVSKHRYSEKQTDLTIVNTDEKDWSTDKFTNKDIVLERKIILTPETVVTVYFDFDKHNIKDDAAFKLDSLYDILVKNPGAIVQISGYTDGLGTVEYNKVLSDKRAKACADYLIAKGLDTARINFESFGECCPLEMEVINGRDNADGRAKNRRGLINISYPPKEEE</sequence>
<evidence type="ECO:0000256" key="2">
    <source>
        <dbReference type="ARBA" id="ARBA00023136"/>
    </source>
</evidence>
<dbReference type="Pfam" id="PF13432">
    <property type="entry name" value="TPR_16"/>
    <property type="match status" value="1"/>
</dbReference>
<evidence type="ECO:0000256" key="4">
    <source>
        <dbReference type="PROSITE-ProRule" id="PRU00473"/>
    </source>
</evidence>
<dbReference type="InterPro" id="IPR008969">
    <property type="entry name" value="CarboxyPept-like_regulatory"/>
</dbReference>
<dbReference type="SUPFAM" id="SSF49464">
    <property type="entry name" value="Carboxypeptidase regulatory domain-like"/>
    <property type="match status" value="1"/>
</dbReference>
<comment type="subcellular location">
    <subcellularLocation>
        <location evidence="1">Cell outer membrane</location>
    </subcellularLocation>
</comment>
<dbReference type="Pfam" id="PF13620">
    <property type="entry name" value="CarboxypepD_reg"/>
    <property type="match status" value="1"/>
</dbReference>
<dbReference type="SUPFAM" id="SSF48452">
    <property type="entry name" value="TPR-like"/>
    <property type="match status" value="1"/>
</dbReference>
<dbReference type="Proteomes" id="UP000515344">
    <property type="component" value="Chromosome"/>
</dbReference>
<evidence type="ECO:0000313" key="7">
    <source>
        <dbReference type="Proteomes" id="UP000515344"/>
    </source>
</evidence>
<dbReference type="Gene3D" id="1.25.40.10">
    <property type="entry name" value="Tetratricopeptide repeat domain"/>
    <property type="match status" value="1"/>
</dbReference>
<dbReference type="Pfam" id="PF07676">
    <property type="entry name" value="PD40"/>
    <property type="match status" value="1"/>
</dbReference>
<keyword evidence="2 4" id="KW-0472">Membrane</keyword>
<evidence type="ECO:0000256" key="3">
    <source>
        <dbReference type="ARBA" id="ARBA00023237"/>
    </source>
</evidence>
<dbReference type="EMBL" id="CP060007">
    <property type="protein sequence ID" value="QNA44495.1"/>
    <property type="molecule type" value="Genomic_DNA"/>
</dbReference>
<dbReference type="SUPFAM" id="SSF82171">
    <property type="entry name" value="DPP6 N-terminal domain-like"/>
    <property type="match status" value="1"/>
</dbReference>
<keyword evidence="3" id="KW-0998">Cell outer membrane</keyword>
<dbReference type="SUPFAM" id="SSF103088">
    <property type="entry name" value="OmpA-like"/>
    <property type="match status" value="1"/>
</dbReference>
<dbReference type="CDD" id="cd07185">
    <property type="entry name" value="OmpA_C-like"/>
    <property type="match status" value="1"/>
</dbReference>
<accession>A0A7G5XG92</accession>
<organism evidence="6 7">
    <name type="scientific">Lacibacter sediminis</name>
    <dbReference type="NCBI Taxonomy" id="2760713"/>
    <lineage>
        <taxon>Bacteria</taxon>
        <taxon>Pseudomonadati</taxon>
        <taxon>Bacteroidota</taxon>
        <taxon>Chitinophagia</taxon>
        <taxon>Chitinophagales</taxon>
        <taxon>Chitinophagaceae</taxon>
        <taxon>Lacibacter</taxon>
    </lineage>
</organism>
<dbReference type="InterPro" id="IPR050330">
    <property type="entry name" value="Bact_OuterMem_StrucFunc"/>
</dbReference>
<evidence type="ECO:0000259" key="5">
    <source>
        <dbReference type="PROSITE" id="PS51123"/>
    </source>
</evidence>
<dbReference type="InterPro" id="IPR011659">
    <property type="entry name" value="WD40"/>
</dbReference>
<dbReference type="InterPro" id="IPR036737">
    <property type="entry name" value="OmpA-like_sf"/>
</dbReference>
<dbReference type="Gene3D" id="2.120.10.30">
    <property type="entry name" value="TolB, C-terminal domain"/>
    <property type="match status" value="1"/>
</dbReference>
<dbReference type="InterPro" id="IPR006665">
    <property type="entry name" value="OmpA-like"/>
</dbReference>
<evidence type="ECO:0000313" key="6">
    <source>
        <dbReference type="EMBL" id="QNA44495.1"/>
    </source>
</evidence>
<dbReference type="InterPro" id="IPR011042">
    <property type="entry name" value="6-blade_b-propeller_TolB-like"/>
</dbReference>
<dbReference type="PANTHER" id="PTHR30329">
    <property type="entry name" value="STATOR ELEMENT OF FLAGELLAR MOTOR COMPLEX"/>
    <property type="match status" value="1"/>
</dbReference>
<dbReference type="RefSeq" id="WP_182802757.1">
    <property type="nucleotide sequence ID" value="NZ_CP060007.1"/>
</dbReference>
<dbReference type="Gene3D" id="2.60.40.1120">
    <property type="entry name" value="Carboxypeptidase-like, regulatory domain"/>
    <property type="match status" value="1"/>
</dbReference>
<proteinExistence type="predicted"/>
<dbReference type="InterPro" id="IPR011990">
    <property type="entry name" value="TPR-like_helical_dom_sf"/>
</dbReference>
<dbReference type="InterPro" id="IPR006664">
    <property type="entry name" value="OMP_bac"/>
</dbReference>
<dbReference type="GO" id="GO:0009279">
    <property type="term" value="C:cell outer membrane"/>
    <property type="evidence" value="ECO:0007669"/>
    <property type="project" value="UniProtKB-SubCell"/>
</dbReference>
<evidence type="ECO:0000256" key="1">
    <source>
        <dbReference type="ARBA" id="ARBA00004442"/>
    </source>
</evidence>
<dbReference type="Gene3D" id="3.30.1330.60">
    <property type="entry name" value="OmpA-like domain"/>
    <property type="match status" value="1"/>
</dbReference>
<dbReference type="Pfam" id="PF00691">
    <property type="entry name" value="OmpA"/>
    <property type="match status" value="1"/>
</dbReference>
<dbReference type="PRINTS" id="PR01021">
    <property type="entry name" value="OMPADOMAIN"/>
</dbReference>
<reference evidence="7" key="1">
    <citation type="submission" date="2020-08" db="EMBL/GenBank/DDBJ databases">
        <title>Lacibacter sp. S13-6-6 genome sequencing.</title>
        <authorList>
            <person name="Jin L."/>
        </authorList>
    </citation>
    <scope>NUCLEOTIDE SEQUENCE [LARGE SCALE GENOMIC DNA]</scope>
    <source>
        <strain evidence="7">S13-6-6</strain>
    </source>
</reference>
<dbReference type="PROSITE" id="PS51123">
    <property type="entry name" value="OMPA_2"/>
    <property type="match status" value="1"/>
</dbReference>
<dbReference type="AlphaFoldDB" id="A0A7G5XG92"/>
<gene>
    <name evidence="6" type="ORF">H4075_20945</name>
</gene>
<dbReference type="KEGG" id="lacs:H4075_20945"/>
<feature type="domain" description="OmpA-like" evidence="5">
    <location>
        <begin position="548"/>
        <end position="670"/>
    </location>
</feature>
<name>A0A7G5XG92_9BACT</name>
<dbReference type="PANTHER" id="PTHR30329:SF21">
    <property type="entry name" value="LIPOPROTEIN YIAD-RELATED"/>
    <property type="match status" value="1"/>
</dbReference>